<keyword evidence="3 6" id="KW-0732">Signal</keyword>
<evidence type="ECO:0000313" key="9">
    <source>
        <dbReference type="Proteomes" id="UP000652681"/>
    </source>
</evidence>
<evidence type="ECO:0000256" key="6">
    <source>
        <dbReference type="SAM" id="SignalP"/>
    </source>
</evidence>
<evidence type="ECO:0000256" key="4">
    <source>
        <dbReference type="ARBA" id="ARBA00022837"/>
    </source>
</evidence>
<evidence type="ECO:0000256" key="2">
    <source>
        <dbReference type="ARBA" id="ARBA00022723"/>
    </source>
</evidence>
<keyword evidence="5" id="KW-1015">Disulfide bond</keyword>
<dbReference type="RefSeq" id="WP_216714479.1">
    <property type="nucleotide sequence ID" value="NZ_JACVEL010000009.1"/>
</dbReference>
<dbReference type="InterPro" id="IPR013320">
    <property type="entry name" value="ConA-like_dom_sf"/>
</dbReference>
<comment type="cofactor">
    <cofactor evidence="1">
        <name>Ca(2+)</name>
        <dbReference type="ChEBI" id="CHEBI:29108"/>
    </cofactor>
</comment>
<accession>A0A8J6TTS3</accession>
<feature type="signal peptide" evidence="6">
    <location>
        <begin position="1"/>
        <end position="20"/>
    </location>
</feature>
<dbReference type="NCBIfam" id="TIGR04183">
    <property type="entry name" value="Por_Secre_tail"/>
    <property type="match status" value="1"/>
</dbReference>
<dbReference type="GO" id="GO:0005975">
    <property type="term" value="P:carbohydrate metabolic process"/>
    <property type="evidence" value="ECO:0007669"/>
    <property type="project" value="UniProtKB-ARBA"/>
</dbReference>
<keyword evidence="2" id="KW-0479">Metal-binding</keyword>
<evidence type="ECO:0000256" key="3">
    <source>
        <dbReference type="ARBA" id="ARBA00022729"/>
    </source>
</evidence>
<dbReference type="PANTHER" id="PTHR19277">
    <property type="entry name" value="PENTRAXIN"/>
    <property type="match status" value="1"/>
</dbReference>
<keyword evidence="9" id="KW-1185">Reference proteome</keyword>
<dbReference type="GO" id="GO:0004553">
    <property type="term" value="F:hydrolase activity, hydrolyzing O-glycosyl compounds"/>
    <property type="evidence" value="ECO:0007669"/>
    <property type="project" value="UniProtKB-ARBA"/>
</dbReference>
<dbReference type="AlphaFoldDB" id="A0A8J6TTS3"/>
<protein>
    <submittedName>
        <fullName evidence="8">T9SS type A sorting domain-containing protein</fullName>
    </submittedName>
</protein>
<dbReference type="Proteomes" id="UP000652681">
    <property type="component" value="Unassembled WGS sequence"/>
</dbReference>
<evidence type="ECO:0000259" key="7">
    <source>
        <dbReference type="Pfam" id="PF18962"/>
    </source>
</evidence>
<keyword evidence="4" id="KW-0106">Calcium</keyword>
<evidence type="ECO:0000313" key="8">
    <source>
        <dbReference type="EMBL" id="MBC9813284.1"/>
    </source>
</evidence>
<dbReference type="SUPFAM" id="SSF49899">
    <property type="entry name" value="Concanavalin A-like lectins/glucanases"/>
    <property type="match status" value="2"/>
</dbReference>
<dbReference type="Pfam" id="PF18962">
    <property type="entry name" value="Por_Secre_tail"/>
    <property type="match status" value="1"/>
</dbReference>
<organism evidence="8 9">
    <name type="scientific">Taishania pollutisoli</name>
    <dbReference type="NCBI Taxonomy" id="2766479"/>
    <lineage>
        <taxon>Bacteria</taxon>
        <taxon>Pseudomonadati</taxon>
        <taxon>Bacteroidota</taxon>
        <taxon>Flavobacteriia</taxon>
        <taxon>Flavobacteriales</taxon>
        <taxon>Crocinitomicaceae</taxon>
        <taxon>Taishania</taxon>
    </lineage>
</organism>
<dbReference type="GO" id="GO:0046872">
    <property type="term" value="F:metal ion binding"/>
    <property type="evidence" value="ECO:0007669"/>
    <property type="project" value="UniProtKB-KW"/>
</dbReference>
<evidence type="ECO:0000256" key="5">
    <source>
        <dbReference type="ARBA" id="ARBA00023157"/>
    </source>
</evidence>
<dbReference type="Gene3D" id="2.60.120.200">
    <property type="match status" value="2"/>
</dbReference>
<proteinExistence type="predicted"/>
<dbReference type="Pfam" id="PF13385">
    <property type="entry name" value="Laminin_G_3"/>
    <property type="match status" value="2"/>
</dbReference>
<reference evidence="8" key="1">
    <citation type="submission" date="2020-09" db="EMBL/GenBank/DDBJ databases">
        <title>Taishania pollutisoli gen. nov., sp. nov., Isolated from Tetrabromobisphenol A-Contaminated Soil.</title>
        <authorList>
            <person name="Chen Q."/>
        </authorList>
    </citation>
    <scope>NUCLEOTIDE SEQUENCE</scope>
    <source>
        <strain evidence="8">CZZ-1</strain>
    </source>
</reference>
<dbReference type="InterPro" id="IPR051360">
    <property type="entry name" value="Neuronal_Pentraxin_Related"/>
</dbReference>
<dbReference type="InterPro" id="IPR026444">
    <property type="entry name" value="Secre_tail"/>
</dbReference>
<gene>
    <name evidence="8" type="ORF">H9Y05_12470</name>
</gene>
<dbReference type="PANTHER" id="PTHR19277:SF125">
    <property type="entry name" value="B6"/>
    <property type="match status" value="1"/>
</dbReference>
<feature type="chain" id="PRO_5035220942" evidence="6">
    <location>
        <begin position="21"/>
        <end position="594"/>
    </location>
</feature>
<dbReference type="EMBL" id="JACVEL010000009">
    <property type="protein sequence ID" value="MBC9813284.1"/>
    <property type="molecule type" value="Genomic_DNA"/>
</dbReference>
<name>A0A8J6TTS3_9FLAO</name>
<sequence length="594" mass="65189">MKTIFLLLCASILHTSNSHASDNFLNFDGVNDYVDINSIAPSMTGLTRFSVEFLFNVKEPQVRQYGMFFSINGALGSSDDNKLLIRLAGPGEGTGNSVVVNAPFGGSLLLIGGVNVLDSNCHHVAYTYNSGTHSLYIDGALQGTITKTLTLVNTDRYSLGQEYDNNVTSDFLTGSMDEIRIWNTVRTATEINDNRFSQLVGNETGLINYFNCNQGISAGNNTLITSLTNTISPSRNGTLVNFQLLSNTSNFRRIEGCRKIISQSNWLNFDGINDYVNINAIASSMSGLNQYSVDFLIDLKNLQKSPYGMFFSINAAPGGTDINKLLIRLAGTGEGAGNSVVVNAPFGGSLLIIGGVNVLDGNCHHVAYTYNSGTHSLYIDGILQGTMTKTVTLVSTDRYSLGQEYDDNTTSDFLTGSMDEIRIWNTTRTTTEIYNNMGNELTGNEIGLINYFNCNQGIPGGNNTLITSLTNIISPSRDGTLVNFQLLSNTSNFVAENCKRHESITTPLHKQQTKTNNNMAVFPNPATDFIYFTLESGKQYEVIIYDLPGNIIYKNYHESTENKIDTKKWINGTYIIKILSGENNIDIRKIIVAH</sequence>
<comment type="caution">
    <text evidence="8">The sequence shown here is derived from an EMBL/GenBank/DDBJ whole genome shotgun (WGS) entry which is preliminary data.</text>
</comment>
<evidence type="ECO:0000256" key="1">
    <source>
        <dbReference type="ARBA" id="ARBA00001913"/>
    </source>
</evidence>
<feature type="domain" description="Secretion system C-terminal sorting" evidence="7">
    <location>
        <begin position="521"/>
        <end position="592"/>
    </location>
</feature>